<proteinExistence type="inferred from homology"/>
<dbReference type="CDD" id="cd17480">
    <property type="entry name" value="MFS_SLC40A1_like"/>
    <property type="match status" value="1"/>
</dbReference>
<dbReference type="Proteomes" id="UP000541444">
    <property type="component" value="Unassembled WGS sequence"/>
</dbReference>
<evidence type="ECO:0000313" key="10">
    <source>
        <dbReference type="Proteomes" id="UP000541444"/>
    </source>
</evidence>
<comment type="subcellular location">
    <subcellularLocation>
        <location evidence="1 7">Membrane</location>
        <topology evidence="1 7">Multi-pass membrane protein</topology>
    </subcellularLocation>
</comment>
<feature type="transmembrane region" description="Helical" evidence="7">
    <location>
        <begin position="127"/>
        <end position="151"/>
    </location>
</feature>
<dbReference type="Gene3D" id="1.20.1250.20">
    <property type="entry name" value="MFS general substrate transporter like domains"/>
    <property type="match status" value="1"/>
</dbReference>
<feature type="transmembrane region" description="Helical" evidence="7">
    <location>
        <begin position="334"/>
        <end position="357"/>
    </location>
</feature>
<dbReference type="InterPro" id="IPR036259">
    <property type="entry name" value="MFS_trans_sf"/>
</dbReference>
<evidence type="ECO:0000256" key="3">
    <source>
        <dbReference type="ARBA" id="ARBA00022448"/>
    </source>
</evidence>
<evidence type="ECO:0000256" key="5">
    <source>
        <dbReference type="ARBA" id="ARBA00022989"/>
    </source>
</evidence>
<dbReference type="GO" id="GO:0005381">
    <property type="term" value="F:iron ion transmembrane transporter activity"/>
    <property type="evidence" value="ECO:0007669"/>
    <property type="project" value="UniProtKB-UniRule"/>
</dbReference>
<dbReference type="InterPro" id="IPR009716">
    <property type="entry name" value="Ferroportin-1"/>
</dbReference>
<evidence type="ECO:0000313" key="9">
    <source>
        <dbReference type="EMBL" id="KAF6174084.1"/>
    </source>
</evidence>
<dbReference type="PANTHER" id="PTHR11660:SF57">
    <property type="entry name" value="SOLUTE CARRIER FAMILY 40 MEMBER"/>
    <property type="match status" value="1"/>
</dbReference>
<keyword evidence="10" id="KW-1185">Reference proteome</keyword>
<gene>
    <name evidence="9" type="ORF">GIB67_020266</name>
</gene>
<dbReference type="Pfam" id="PF06963">
    <property type="entry name" value="FPN1"/>
    <property type="match status" value="1"/>
</dbReference>
<feature type="transmembrane region" description="Helical" evidence="7">
    <location>
        <begin position="304"/>
        <end position="328"/>
    </location>
</feature>
<accession>A0A7J7P4M0</accession>
<evidence type="ECO:0000256" key="2">
    <source>
        <dbReference type="ARBA" id="ARBA00006279"/>
    </source>
</evidence>
<feature type="transmembrane region" description="Helical" evidence="7">
    <location>
        <begin position="221"/>
        <end position="238"/>
    </location>
</feature>
<dbReference type="PANTHER" id="PTHR11660">
    <property type="entry name" value="SOLUTE CARRIER FAMILY 40 MEMBER"/>
    <property type="match status" value="1"/>
</dbReference>
<keyword evidence="3 7" id="KW-0813">Transport</keyword>
<dbReference type="SUPFAM" id="SSF103473">
    <property type="entry name" value="MFS general substrate transporter"/>
    <property type="match status" value="1"/>
</dbReference>
<name>A0A7J7P4M0_9MAGN</name>
<comment type="function">
    <text evidence="7">May be involved in iron transport and iron homeostasis.</text>
</comment>
<feature type="transmembrane region" description="Helical" evidence="7">
    <location>
        <begin position="462"/>
        <end position="482"/>
    </location>
</feature>
<feature type="region of interest" description="Disordered" evidence="8">
    <location>
        <begin position="252"/>
        <end position="274"/>
    </location>
</feature>
<reference evidence="9 10" key="1">
    <citation type="journal article" date="2020" name="IScience">
        <title>Genome Sequencing of the Endangered Kingdonia uniflora (Circaeasteraceae, Ranunculales) Reveals Potential Mechanisms of Evolutionary Specialization.</title>
        <authorList>
            <person name="Sun Y."/>
            <person name="Deng T."/>
            <person name="Zhang A."/>
            <person name="Moore M.J."/>
            <person name="Landis J.B."/>
            <person name="Lin N."/>
            <person name="Zhang H."/>
            <person name="Zhang X."/>
            <person name="Huang J."/>
            <person name="Zhang X."/>
            <person name="Sun H."/>
            <person name="Wang H."/>
        </authorList>
    </citation>
    <scope>NUCLEOTIDE SEQUENCE [LARGE SCALE GENOMIC DNA]</scope>
    <source>
        <strain evidence="9">TB1705</strain>
        <tissue evidence="9">Leaf</tissue>
    </source>
</reference>
<keyword evidence="4 7" id="KW-0812">Transmembrane</keyword>
<comment type="similarity">
    <text evidence="2 7">Belongs to the ferroportin (FP) (TC 2.A.100) family. SLC40A subfamily.</text>
</comment>
<keyword evidence="6 7" id="KW-0472">Membrane</keyword>
<feature type="transmembrane region" description="Helical" evidence="7">
    <location>
        <begin position="63"/>
        <end position="87"/>
    </location>
</feature>
<evidence type="ECO:0000256" key="1">
    <source>
        <dbReference type="ARBA" id="ARBA00004141"/>
    </source>
</evidence>
<keyword evidence="7" id="KW-0406">Ion transport</keyword>
<protein>
    <recommendedName>
        <fullName evidence="7">Solute carrier family 40 member</fullName>
    </recommendedName>
</protein>
<evidence type="ECO:0000256" key="7">
    <source>
        <dbReference type="RuleBase" id="RU365065"/>
    </source>
</evidence>
<sequence>MAVDLEEDSVMRQSLLADSSEHQTYNPSLIKYLYVGHFLARWGARMWEFSVGLYMINVWPDSLLLTAIYGVVESASTALFGSFIGQWVDKFSYIKVLRLWLFTQNLSFMVAGVSVTALLVYSDLRFTSFATFVLLVILTNISGSVGVLSTLGGTILIEREWVVVISNGQPPEVLTKMNSVIRRIDLTCKLFAPVLTGFIVSFISLKASAIILAVWNILSVFFQYWLLISVYNGIPFLSENSQKRITRYAENHPIKSSSNTEQPESSVSPEGQDSTKPYWRHKLIKHLSKIPGVDAWILYMQQDVVLPGIALALLYFTVLSFGTLMTAALESMGIPAYVIGLMRGVSAVVGIAATLLYPTLHSYISTLRTGLWSIWSQWSILLVCVASVWVKNNHISSWMLMGGVAASRLGLWMFDLAVIQQMQDHVPDSDRLIVGGVQSSIQSAMDLLTYIMGIIISNPQDFGKLTILSFASVTLAAALYSFHIYRIRKHLFHFEKIIAMTPWFRR</sequence>
<dbReference type="OrthoDB" id="648861at2759"/>
<evidence type="ECO:0000256" key="8">
    <source>
        <dbReference type="SAM" id="MobiDB-lite"/>
    </source>
</evidence>
<dbReference type="AlphaFoldDB" id="A0A7J7P4M0"/>
<feature type="transmembrane region" description="Helical" evidence="7">
    <location>
        <begin position="369"/>
        <end position="389"/>
    </location>
</feature>
<dbReference type="EMBL" id="JACGCM010000304">
    <property type="protein sequence ID" value="KAF6174084.1"/>
    <property type="molecule type" value="Genomic_DNA"/>
</dbReference>
<evidence type="ECO:0000256" key="4">
    <source>
        <dbReference type="ARBA" id="ARBA00022692"/>
    </source>
</evidence>
<evidence type="ECO:0000256" key="6">
    <source>
        <dbReference type="ARBA" id="ARBA00023136"/>
    </source>
</evidence>
<feature type="transmembrane region" description="Helical" evidence="7">
    <location>
        <begin position="190"/>
        <end position="215"/>
    </location>
</feature>
<feature type="compositionally biased region" description="Polar residues" evidence="8">
    <location>
        <begin position="254"/>
        <end position="274"/>
    </location>
</feature>
<feature type="transmembrane region" description="Helical" evidence="7">
    <location>
        <begin position="431"/>
        <end position="456"/>
    </location>
</feature>
<organism evidence="9 10">
    <name type="scientific">Kingdonia uniflora</name>
    <dbReference type="NCBI Taxonomy" id="39325"/>
    <lineage>
        <taxon>Eukaryota</taxon>
        <taxon>Viridiplantae</taxon>
        <taxon>Streptophyta</taxon>
        <taxon>Embryophyta</taxon>
        <taxon>Tracheophyta</taxon>
        <taxon>Spermatophyta</taxon>
        <taxon>Magnoliopsida</taxon>
        <taxon>Ranunculales</taxon>
        <taxon>Circaeasteraceae</taxon>
        <taxon>Kingdonia</taxon>
    </lineage>
</organism>
<feature type="transmembrane region" description="Helical" evidence="7">
    <location>
        <begin position="99"/>
        <end position="121"/>
    </location>
</feature>
<comment type="caution">
    <text evidence="9">The sequence shown here is derived from an EMBL/GenBank/DDBJ whole genome shotgun (WGS) entry which is preliminary data.</text>
</comment>
<dbReference type="GO" id="GO:0016020">
    <property type="term" value="C:membrane"/>
    <property type="evidence" value="ECO:0007669"/>
    <property type="project" value="UniProtKB-SubCell"/>
</dbReference>
<feature type="transmembrane region" description="Helical" evidence="7">
    <location>
        <begin position="395"/>
        <end position="419"/>
    </location>
</feature>
<keyword evidence="5 7" id="KW-1133">Transmembrane helix</keyword>